<proteinExistence type="predicted"/>
<keyword evidence="1" id="KW-1133">Transmembrane helix</keyword>
<keyword evidence="1" id="KW-0812">Transmembrane</keyword>
<evidence type="ECO:0000313" key="2">
    <source>
        <dbReference type="EMBL" id="KAF2582766.1"/>
    </source>
</evidence>
<accession>A0A8S9JML8</accession>
<evidence type="ECO:0000313" key="3">
    <source>
        <dbReference type="Proteomes" id="UP000712281"/>
    </source>
</evidence>
<name>A0A8S9JML8_BRACR</name>
<dbReference type="EMBL" id="QGKW02001660">
    <property type="protein sequence ID" value="KAF2582766.1"/>
    <property type="molecule type" value="Genomic_DNA"/>
</dbReference>
<feature type="transmembrane region" description="Helical" evidence="1">
    <location>
        <begin position="52"/>
        <end position="72"/>
    </location>
</feature>
<organism evidence="2 3">
    <name type="scientific">Brassica cretica</name>
    <name type="common">Mustard</name>
    <dbReference type="NCBI Taxonomy" id="69181"/>
    <lineage>
        <taxon>Eukaryota</taxon>
        <taxon>Viridiplantae</taxon>
        <taxon>Streptophyta</taxon>
        <taxon>Embryophyta</taxon>
        <taxon>Tracheophyta</taxon>
        <taxon>Spermatophyta</taxon>
        <taxon>Magnoliopsida</taxon>
        <taxon>eudicotyledons</taxon>
        <taxon>Gunneridae</taxon>
        <taxon>Pentapetalae</taxon>
        <taxon>rosids</taxon>
        <taxon>malvids</taxon>
        <taxon>Brassicales</taxon>
        <taxon>Brassicaceae</taxon>
        <taxon>Brassiceae</taxon>
        <taxon>Brassica</taxon>
    </lineage>
</organism>
<feature type="transmembrane region" description="Helical" evidence="1">
    <location>
        <begin position="84"/>
        <end position="107"/>
    </location>
</feature>
<dbReference type="Proteomes" id="UP000712281">
    <property type="component" value="Unassembled WGS sequence"/>
</dbReference>
<dbReference type="AlphaFoldDB" id="A0A8S9JML8"/>
<reference evidence="2" key="1">
    <citation type="submission" date="2019-12" db="EMBL/GenBank/DDBJ databases">
        <title>Genome sequencing and annotation of Brassica cretica.</title>
        <authorList>
            <person name="Studholme D.J."/>
            <person name="Sarris P.F."/>
        </authorList>
    </citation>
    <scope>NUCLEOTIDE SEQUENCE</scope>
    <source>
        <strain evidence="2">PFS-001/15</strain>
        <tissue evidence="2">Leaf</tissue>
    </source>
</reference>
<sequence>MRKLHRTKDYKCNTVLVLCLVLLYQQNDMLHVVLFHVSSSCALCLDSLATLLSRPVLSCFGSIGVGICTLLSHKFWEHPWKSGVPLLLIISFVVLGLFTVMGCPWEMMGSAWSPRTSPSEHVHQLKTLSLL</sequence>
<keyword evidence="1" id="KW-0472">Membrane</keyword>
<evidence type="ECO:0000256" key="1">
    <source>
        <dbReference type="SAM" id="Phobius"/>
    </source>
</evidence>
<comment type="caution">
    <text evidence="2">The sequence shown here is derived from an EMBL/GenBank/DDBJ whole genome shotgun (WGS) entry which is preliminary data.</text>
</comment>
<gene>
    <name evidence="2" type="ORF">F2Q68_00004003</name>
</gene>
<protein>
    <submittedName>
        <fullName evidence="2">Uncharacterized protein</fullName>
    </submittedName>
</protein>